<keyword evidence="2" id="KW-1185">Reference proteome</keyword>
<comment type="caution">
    <text evidence="1">The sequence shown here is derived from an EMBL/GenBank/DDBJ whole genome shotgun (WGS) entry which is preliminary data.</text>
</comment>
<accession>A0A4C2EIG4</accession>
<dbReference type="RefSeq" id="WP_137682745.1">
    <property type="nucleotide sequence ID" value="NZ_BIXZ01000001.1"/>
</dbReference>
<name>A0A4C2EIG4_9EURY</name>
<proteinExistence type="predicted"/>
<dbReference type="OrthoDB" id="220780at2157"/>
<organism evidence="1 2">
    <name type="scientific">Haloarcula mannanilytica</name>
    <dbReference type="NCBI Taxonomy" id="2509225"/>
    <lineage>
        <taxon>Archaea</taxon>
        <taxon>Methanobacteriati</taxon>
        <taxon>Methanobacteriota</taxon>
        <taxon>Stenosarchaea group</taxon>
        <taxon>Halobacteria</taxon>
        <taxon>Halobacteriales</taxon>
        <taxon>Haloarculaceae</taxon>
        <taxon>Haloarcula</taxon>
    </lineage>
</organism>
<gene>
    <name evidence="1" type="ORF">Harman_10450</name>
</gene>
<evidence type="ECO:0000313" key="1">
    <source>
        <dbReference type="EMBL" id="GCF13110.1"/>
    </source>
</evidence>
<dbReference type="AlphaFoldDB" id="A0A4C2EIG4"/>
<protein>
    <submittedName>
        <fullName evidence="1">Uncharacterized protein</fullName>
    </submittedName>
</protein>
<evidence type="ECO:0000313" key="2">
    <source>
        <dbReference type="Proteomes" id="UP000304382"/>
    </source>
</evidence>
<dbReference type="EMBL" id="BIXZ01000001">
    <property type="protein sequence ID" value="GCF13110.1"/>
    <property type="molecule type" value="Genomic_DNA"/>
</dbReference>
<sequence length="76" mass="8152">MRNVVSRVLTWLTGADADESAVETDGSDDSGVFAGSLLDSSVNYSHGQSDAQAASEVAAIQDEAERLAEQDRHRER</sequence>
<dbReference type="Proteomes" id="UP000304382">
    <property type="component" value="Unassembled WGS sequence"/>
</dbReference>
<reference evidence="1 2" key="1">
    <citation type="submission" date="2019-02" db="EMBL/GenBank/DDBJ databases">
        <title>Haloarcula mannanilyticum sp. nov., a mannan degrading haloarchaeon isolated from commercial salt.</title>
        <authorList>
            <person name="Enomoto S."/>
            <person name="Shimane Y."/>
            <person name="Kamekura M."/>
            <person name="Ito T."/>
            <person name="Moriya O."/>
            <person name="Ihara K."/>
            <person name="Takahashi-Ando N."/>
            <person name="Fukushima Y."/>
            <person name="Yoshida Y."/>
            <person name="Usama R."/>
            <person name="Takai K."/>
            <person name="Minegishi H."/>
        </authorList>
    </citation>
    <scope>NUCLEOTIDE SEQUENCE [LARGE SCALE GENOMIC DNA]</scope>
    <source>
        <strain evidence="1 2">MD130-1</strain>
    </source>
</reference>